<dbReference type="Gene3D" id="3.90.70.10">
    <property type="entry name" value="Cysteine proteinases"/>
    <property type="match status" value="1"/>
</dbReference>
<dbReference type="PROSITE" id="PS00139">
    <property type="entry name" value="THIOL_PROTEASE_CYS"/>
    <property type="match status" value="1"/>
</dbReference>
<comment type="similarity">
    <text evidence="1">Belongs to the peptidase C1 family.</text>
</comment>
<reference evidence="4" key="1">
    <citation type="journal article" date="2020" name="Nature">
        <title>Giant virus diversity and host interactions through global metagenomics.</title>
        <authorList>
            <person name="Schulz F."/>
            <person name="Roux S."/>
            <person name="Paez-Espino D."/>
            <person name="Jungbluth S."/>
            <person name="Walsh D.A."/>
            <person name="Denef V.J."/>
            <person name="McMahon K.D."/>
            <person name="Konstantinidis K.T."/>
            <person name="Eloe-Fadrosh E.A."/>
            <person name="Kyrpides N.C."/>
            <person name="Woyke T."/>
        </authorList>
    </citation>
    <scope>NUCLEOTIDE SEQUENCE</scope>
    <source>
        <strain evidence="4">GVMAG-M-3300021079-18</strain>
    </source>
</reference>
<evidence type="ECO:0000256" key="2">
    <source>
        <dbReference type="SAM" id="Phobius"/>
    </source>
</evidence>
<dbReference type="GO" id="GO:0008234">
    <property type="term" value="F:cysteine-type peptidase activity"/>
    <property type="evidence" value="ECO:0007669"/>
    <property type="project" value="InterPro"/>
</dbReference>
<feature type="domain" description="Peptidase C1A papain C-terminal" evidence="3">
    <location>
        <begin position="71"/>
        <end position="346"/>
    </location>
</feature>
<dbReference type="AlphaFoldDB" id="A0A6C0CH56"/>
<dbReference type="PRINTS" id="PR00705">
    <property type="entry name" value="PAPAIN"/>
</dbReference>
<keyword evidence="2" id="KW-1133">Transmembrane helix</keyword>
<protein>
    <recommendedName>
        <fullName evidence="3">Peptidase C1A papain C-terminal domain-containing protein</fullName>
    </recommendedName>
</protein>
<keyword evidence="2" id="KW-0812">Transmembrane</keyword>
<organism evidence="4">
    <name type="scientific">viral metagenome</name>
    <dbReference type="NCBI Taxonomy" id="1070528"/>
    <lineage>
        <taxon>unclassified sequences</taxon>
        <taxon>metagenomes</taxon>
        <taxon>organismal metagenomes</taxon>
    </lineage>
</organism>
<accession>A0A6C0CH56</accession>
<sequence>MDSKLLITVVIVVILIVIIVFWARGDSPLPHHIDNLHPRGDFPVSETLPAFLRKDGRPVVTAPRITQRISLPANYDTRTAWPGWITPVYDQGSCGSCWAFSACGVFGDRINIASKGADLLPNDYISQYNLAACMKCGTKGLNKPCNSVCTGHYMDEVIDYLKTHGTYSQQQVGNPGEYICFGPTVQPFPKLYKATSCYRANPHTYGQLDSPQKLSDNEYAIMYEIFTHGPVTATVKIFDPVGKGQIDKNFYLYKGGIYGANWDSDPRESDGYHAVAIIGWGEEAPSASTSSSNNFSKFRARPTNNQPIKYWIVRNSWGDKWGENGYAKVVRGVNRIIIESDNWTMSY</sequence>
<dbReference type="InterPro" id="IPR013128">
    <property type="entry name" value="Peptidase_C1A"/>
</dbReference>
<dbReference type="EMBL" id="MN739414">
    <property type="protein sequence ID" value="QHT03597.1"/>
    <property type="molecule type" value="Genomic_DNA"/>
</dbReference>
<proteinExistence type="inferred from homology"/>
<dbReference type="PANTHER" id="PTHR12411">
    <property type="entry name" value="CYSTEINE PROTEASE FAMILY C1-RELATED"/>
    <property type="match status" value="1"/>
</dbReference>
<dbReference type="InterPro" id="IPR000668">
    <property type="entry name" value="Peptidase_C1A_C"/>
</dbReference>
<evidence type="ECO:0000313" key="4">
    <source>
        <dbReference type="EMBL" id="QHT03597.1"/>
    </source>
</evidence>
<dbReference type="InterPro" id="IPR025660">
    <property type="entry name" value="Pept_his_AS"/>
</dbReference>
<keyword evidence="2" id="KW-0472">Membrane</keyword>
<dbReference type="PROSITE" id="PS00639">
    <property type="entry name" value="THIOL_PROTEASE_HIS"/>
    <property type="match status" value="1"/>
</dbReference>
<name>A0A6C0CH56_9ZZZZ</name>
<dbReference type="InterPro" id="IPR000169">
    <property type="entry name" value="Pept_cys_AS"/>
</dbReference>
<feature type="transmembrane region" description="Helical" evidence="2">
    <location>
        <begin position="5"/>
        <end position="23"/>
    </location>
</feature>
<dbReference type="SUPFAM" id="SSF54001">
    <property type="entry name" value="Cysteine proteinases"/>
    <property type="match status" value="1"/>
</dbReference>
<evidence type="ECO:0000256" key="1">
    <source>
        <dbReference type="ARBA" id="ARBA00008455"/>
    </source>
</evidence>
<evidence type="ECO:0000259" key="3">
    <source>
        <dbReference type="SMART" id="SM00645"/>
    </source>
</evidence>
<dbReference type="Pfam" id="PF00112">
    <property type="entry name" value="Peptidase_C1"/>
    <property type="match status" value="1"/>
</dbReference>
<dbReference type="SMART" id="SM00645">
    <property type="entry name" value="Pept_C1"/>
    <property type="match status" value="1"/>
</dbReference>
<dbReference type="GO" id="GO:0006508">
    <property type="term" value="P:proteolysis"/>
    <property type="evidence" value="ECO:0007669"/>
    <property type="project" value="InterPro"/>
</dbReference>
<dbReference type="InterPro" id="IPR038765">
    <property type="entry name" value="Papain-like_cys_pep_sf"/>
</dbReference>